<dbReference type="SMART" id="SM00866">
    <property type="entry name" value="UTRA"/>
    <property type="match status" value="1"/>
</dbReference>
<gene>
    <name evidence="5" type="ORF">K9B37_23130</name>
</gene>
<dbReference type="RefSeq" id="WP_224315943.1">
    <property type="nucleotide sequence ID" value="NZ_JAIRBM010000028.1"/>
</dbReference>
<dbReference type="PANTHER" id="PTHR44846:SF1">
    <property type="entry name" value="MANNOSYL-D-GLYCERATE TRANSPORT_METABOLISM SYSTEM REPRESSOR MNGR-RELATED"/>
    <property type="match status" value="1"/>
</dbReference>
<evidence type="ECO:0000259" key="4">
    <source>
        <dbReference type="PROSITE" id="PS50949"/>
    </source>
</evidence>
<comment type="caution">
    <text evidence="5">The sequence shown here is derived from an EMBL/GenBank/DDBJ whole genome shotgun (WGS) entry which is preliminary data.</text>
</comment>
<dbReference type="InterPro" id="IPR036388">
    <property type="entry name" value="WH-like_DNA-bd_sf"/>
</dbReference>
<dbReference type="InterPro" id="IPR011663">
    <property type="entry name" value="UTRA"/>
</dbReference>
<dbReference type="SMART" id="SM00345">
    <property type="entry name" value="HTH_GNTR"/>
    <property type="match status" value="1"/>
</dbReference>
<dbReference type="Pfam" id="PF00392">
    <property type="entry name" value="GntR"/>
    <property type="match status" value="1"/>
</dbReference>
<accession>A0ABS7VW63</accession>
<feature type="domain" description="HTH gntR-type" evidence="4">
    <location>
        <begin position="1"/>
        <end position="67"/>
    </location>
</feature>
<evidence type="ECO:0000313" key="6">
    <source>
        <dbReference type="Proteomes" id="UP000704176"/>
    </source>
</evidence>
<keyword evidence="6" id="KW-1185">Reference proteome</keyword>
<proteinExistence type="predicted"/>
<dbReference type="InterPro" id="IPR036390">
    <property type="entry name" value="WH_DNA-bd_sf"/>
</dbReference>
<evidence type="ECO:0000256" key="3">
    <source>
        <dbReference type="ARBA" id="ARBA00023163"/>
    </source>
</evidence>
<dbReference type="PROSITE" id="PS50949">
    <property type="entry name" value="HTH_GNTR"/>
    <property type="match status" value="1"/>
</dbReference>
<evidence type="ECO:0000256" key="1">
    <source>
        <dbReference type="ARBA" id="ARBA00023015"/>
    </source>
</evidence>
<dbReference type="Proteomes" id="UP000704176">
    <property type="component" value="Unassembled WGS sequence"/>
</dbReference>
<dbReference type="EMBL" id="JAIRBM010000028">
    <property type="protein sequence ID" value="MBZ6079152.1"/>
    <property type="molecule type" value="Genomic_DNA"/>
</dbReference>
<dbReference type="CDD" id="cd07377">
    <property type="entry name" value="WHTH_GntR"/>
    <property type="match status" value="1"/>
</dbReference>
<dbReference type="PANTHER" id="PTHR44846">
    <property type="entry name" value="MANNOSYL-D-GLYCERATE TRANSPORT/METABOLISM SYSTEM REPRESSOR MNGR-RELATED"/>
    <property type="match status" value="1"/>
</dbReference>
<dbReference type="Gene3D" id="1.10.10.10">
    <property type="entry name" value="Winged helix-like DNA-binding domain superfamily/Winged helix DNA-binding domain"/>
    <property type="match status" value="1"/>
</dbReference>
<protein>
    <submittedName>
        <fullName evidence="5">GntR family transcriptional regulator</fullName>
    </submittedName>
</protein>
<evidence type="ECO:0000313" key="5">
    <source>
        <dbReference type="EMBL" id="MBZ6079152.1"/>
    </source>
</evidence>
<dbReference type="Pfam" id="PF07702">
    <property type="entry name" value="UTRA"/>
    <property type="match status" value="1"/>
</dbReference>
<name>A0ABS7VW63_9HYPH</name>
<dbReference type="SUPFAM" id="SSF46785">
    <property type="entry name" value="Winged helix' DNA-binding domain"/>
    <property type="match status" value="1"/>
</dbReference>
<dbReference type="Gene3D" id="3.40.1410.10">
    <property type="entry name" value="Chorismate lyase-like"/>
    <property type="match status" value="1"/>
</dbReference>
<organism evidence="5 6">
    <name type="scientific">Microvirga puerhi</name>
    <dbReference type="NCBI Taxonomy" id="2876078"/>
    <lineage>
        <taxon>Bacteria</taxon>
        <taxon>Pseudomonadati</taxon>
        <taxon>Pseudomonadota</taxon>
        <taxon>Alphaproteobacteria</taxon>
        <taxon>Hyphomicrobiales</taxon>
        <taxon>Methylobacteriaceae</taxon>
        <taxon>Microvirga</taxon>
    </lineage>
</organism>
<keyword evidence="1" id="KW-0805">Transcription regulation</keyword>
<dbReference type="InterPro" id="IPR000524">
    <property type="entry name" value="Tscrpt_reg_HTH_GntR"/>
</dbReference>
<dbReference type="PRINTS" id="PR00035">
    <property type="entry name" value="HTHGNTR"/>
</dbReference>
<dbReference type="InterPro" id="IPR050679">
    <property type="entry name" value="Bact_HTH_transcr_reg"/>
</dbReference>
<dbReference type="InterPro" id="IPR028978">
    <property type="entry name" value="Chorismate_lyase_/UTRA_dom_sf"/>
</dbReference>
<keyword evidence="3" id="KW-0804">Transcription</keyword>
<evidence type="ECO:0000256" key="2">
    <source>
        <dbReference type="ARBA" id="ARBA00023125"/>
    </source>
</evidence>
<reference evidence="5 6" key="1">
    <citation type="submission" date="2021-09" db="EMBL/GenBank/DDBJ databases">
        <title>The complete genome sequence of a new microorganism.</title>
        <authorList>
            <person name="Zi Z."/>
        </authorList>
    </citation>
    <scope>NUCLEOTIDE SEQUENCE [LARGE SCALE GENOMIC DNA]</scope>
    <source>
        <strain evidence="5 6">WGZ8</strain>
    </source>
</reference>
<sequence length="236" mass="26774">MSRLRDVREALSQRVYAMAPHEMLPRERDLAEELGVSRTSLRQWLRELTEAGLIYSVRGKGTFVSDRRISKGTGLTSFTEDMVERGMHPATTVLNVRQALAEGSIAEEFSLAPGSLLHCIDRLRTADGAPMCIEQVHLPAEYFPGLLREDLSGSLYDIMRRQYGVEVVFARQHVRAVAPTAAQARLLQVSRNAPLLEVCRIGFDPRHRAIERAVTTYRGDRYDFFMTIRRDATPRE</sequence>
<keyword evidence="2" id="KW-0238">DNA-binding</keyword>
<dbReference type="SUPFAM" id="SSF64288">
    <property type="entry name" value="Chorismate lyase-like"/>
    <property type="match status" value="1"/>
</dbReference>